<keyword evidence="1" id="KW-0812">Transmembrane</keyword>
<dbReference type="EnsemblPlants" id="KRH57976">
    <property type="protein sequence ID" value="KRH57976"/>
    <property type="gene ID" value="GLYMA_05G097600"/>
</dbReference>
<sequence length="118" mass="12840">MALLPPRTWPHVLGIPSSEMKVWAGESLVSVFKSFNPFFLSLSQVLWSVIVTVAAAPAEAFHGLPREAVRSLRTSLTPCRVTANGSGKHDLWTLLSMLLVLIWSLLLGSLGELNDSLS</sequence>
<evidence type="ECO:0000256" key="1">
    <source>
        <dbReference type="SAM" id="Phobius"/>
    </source>
</evidence>
<dbReference type="AlphaFoldDB" id="A0A0R0JZD3"/>
<keyword evidence="1" id="KW-0472">Membrane</keyword>
<reference evidence="2" key="3">
    <citation type="submission" date="2018-07" db="EMBL/GenBank/DDBJ databases">
        <title>WGS assembly of Glycine max.</title>
        <authorList>
            <person name="Schmutz J."/>
            <person name="Cannon S."/>
            <person name="Schlueter J."/>
            <person name="Ma J."/>
            <person name="Mitros T."/>
            <person name="Nelson W."/>
            <person name="Hyten D."/>
            <person name="Song Q."/>
            <person name="Thelen J."/>
            <person name="Cheng J."/>
            <person name="Xu D."/>
            <person name="Hellsten U."/>
            <person name="May G."/>
            <person name="Yu Y."/>
            <person name="Sakurai T."/>
            <person name="Umezawa T."/>
            <person name="Bhattacharyya M."/>
            <person name="Sandhu D."/>
            <person name="Valliyodan B."/>
            <person name="Lindquist E."/>
            <person name="Peto M."/>
            <person name="Grant D."/>
            <person name="Shu S."/>
            <person name="Goodstein D."/>
            <person name="Barry K."/>
            <person name="Futrell-Griggs M."/>
            <person name="Abernathy B."/>
            <person name="Du J."/>
            <person name="Tian Z."/>
            <person name="Zhu L."/>
            <person name="Gill N."/>
            <person name="Joshi T."/>
            <person name="Libault M."/>
            <person name="Sethuraman A."/>
            <person name="Zhang X."/>
            <person name="Shinozaki K."/>
            <person name="Nguyen H."/>
            <person name="Wing R."/>
            <person name="Cregan P."/>
            <person name="Specht J."/>
            <person name="Grimwood J."/>
            <person name="Rokhsar D."/>
            <person name="Stacey G."/>
            <person name="Shoemaker R."/>
            <person name="Jackson S."/>
        </authorList>
    </citation>
    <scope>NUCLEOTIDE SEQUENCE</scope>
    <source>
        <tissue evidence="2">Callus</tissue>
    </source>
</reference>
<proteinExistence type="predicted"/>
<reference evidence="2 3" key="1">
    <citation type="journal article" date="2010" name="Nature">
        <title>Genome sequence of the palaeopolyploid soybean.</title>
        <authorList>
            <person name="Schmutz J."/>
            <person name="Cannon S.B."/>
            <person name="Schlueter J."/>
            <person name="Ma J."/>
            <person name="Mitros T."/>
            <person name="Nelson W."/>
            <person name="Hyten D.L."/>
            <person name="Song Q."/>
            <person name="Thelen J.J."/>
            <person name="Cheng J."/>
            <person name="Xu D."/>
            <person name="Hellsten U."/>
            <person name="May G.D."/>
            <person name="Yu Y."/>
            <person name="Sakurai T."/>
            <person name="Umezawa T."/>
            <person name="Bhattacharyya M.K."/>
            <person name="Sandhu D."/>
            <person name="Valliyodan B."/>
            <person name="Lindquist E."/>
            <person name="Peto M."/>
            <person name="Grant D."/>
            <person name="Shu S."/>
            <person name="Goodstein D."/>
            <person name="Barry K."/>
            <person name="Futrell-Griggs M."/>
            <person name="Abernathy B."/>
            <person name="Du J."/>
            <person name="Tian Z."/>
            <person name="Zhu L."/>
            <person name="Gill N."/>
            <person name="Joshi T."/>
            <person name="Libault M."/>
            <person name="Sethuraman A."/>
            <person name="Zhang X.-C."/>
            <person name="Shinozaki K."/>
            <person name="Nguyen H.T."/>
            <person name="Wing R.A."/>
            <person name="Cregan P."/>
            <person name="Specht J."/>
            <person name="Grimwood J."/>
            <person name="Rokhsar D."/>
            <person name="Stacey G."/>
            <person name="Shoemaker R.C."/>
            <person name="Jackson S.A."/>
        </authorList>
    </citation>
    <scope>NUCLEOTIDE SEQUENCE</scope>
    <source>
        <strain evidence="3">cv. Williams 82</strain>
        <tissue evidence="2">Callus</tissue>
    </source>
</reference>
<dbReference type="InParanoid" id="A0A0R0JZD3"/>
<keyword evidence="1" id="KW-1133">Transmembrane helix</keyword>
<gene>
    <name evidence="2" type="ORF">GLYMA_05G097600</name>
</gene>
<reference evidence="3" key="2">
    <citation type="submission" date="2018-02" db="UniProtKB">
        <authorList>
            <consortium name="EnsemblPlants"/>
        </authorList>
    </citation>
    <scope>IDENTIFICATION</scope>
    <source>
        <strain evidence="3">Williams 82</strain>
    </source>
</reference>
<feature type="transmembrane region" description="Helical" evidence="1">
    <location>
        <begin position="38"/>
        <end position="56"/>
    </location>
</feature>
<keyword evidence="4" id="KW-1185">Reference proteome</keyword>
<evidence type="ECO:0000313" key="4">
    <source>
        <dbReference type="Proteomes" id="UP000008827"/>
    </source>
</evidence>
<feature type="transmembrane region" description="Helical" evidence="1">
    <location>
        <begin position="91"/>
        <end position="110"/>
    </location>
</feature>
<dbReference type="Gramene" id="KRH57976">
    <property type="protein sequence ID" value="KRH57976"/>
    <property type="gene ID" value="GLYMA_05G097600"/>
</dbReference>
<dbReference type="Proteomes" id="UP000008827">
    <property type="component" value="Chromosome 5"/>
</dbReference>
<organism evidence="2">
    <name type="scientific">Glycine max</name>
    <name type="common">Soybean</name>
    <name type="synonym">Glycine hispida</name>
    <dbReference type="NCBI Taxonomy" id="3847"/>
    <lineage>
        <taxon>Eukaryota</taxon>
        <taxon>Viridiplantae</taxon>
        <taxon>Streptophyta</taxon>
        <taxon>Embryophyta</taxon>
        <taxon>Tracheophyta</taxon>
        <taxon>Spermatophyta</taxon>
        <taxon>Magnoliopsida</taxon>
        <taxon>eudicotyledons</taxon>
        <taxon>Gunneridae</taxon>
        <taxon>Pentapetalae</taxon>
        <taxon>rosids</taxon>
        <taxon>fabids</taxon>
        <taxon>Fabales</taxon>
        <taxon>Fabaceae</taxon>
        <taxon>Papilionoideae</taxon>
        <taxon>50 kb inversion clade</taxon>
        <taxon>NPAAA clade</taxon>
        <taxon>indigoferoid/millettioid clade</taxon>
        <taxon>Phaseoleae</taxon>
        <taxon>Glycine</taxon>
        <taxon>Glycine subgen. Soja</taxon>
    </lineage>
</organism>
<dbReference type="EMBL" id="CM000838">
    <property type="protein sequence ID" value="KRH57976.1"/>
    <property type="molecule type" value="Genomic_DNA"/>
</dbReference>
<evidence type="ECO:0000313" key="3">
    <source>
        <dbReference type="EnsemblPlants" id="KRH57976"/>
    </source>
</evidence>
<protein>
    <submittedName>
        <fullName evidence="2 3">Uncharacterized protein</fullName>
    </submittedName>
</protein>
<accession>A0A0R0JZD3</accession>
<name>A0A0R0JZD3_SOYBN</name>
<evidence type="ECO:0000313" key="2">
    <source>
        <dbReference type="EMBL" id="KRH57976.1"/>
    </source>
</evidence>